<proteinExistence type="predicted"/>
<dbReference type="Proteomes" id="UP001066276">
    <property type="component" value="Chromosome 3_1"/>
</dbReference>
<evidence type="ECO:0000313" key="2">
    <source>
        <dbReference type="Proteomes" id="UP001066276"/>
    </source>
</evidence>
<gene>
    <name evidence="1" type="ORF">NDU88_005114</name>
</gene>
<keyword evidence="2" id="KW-1185">Reference proteome</keyword>
<name>A0AAV7UHN3_PLEWA</name>
<sequence>MELQSSEYTNLKTAVMALQDTAYRESLRGHIETYYENTVSDTGIECDAFKVVLRGHAIKTNYVTALLWCRELRDLESELKHYEQLLPTAPGVVASLARVRIAHRQSLDRLAQLNYRNYQAHKHAEGDKAGKLLAWLLYSERAQTPITALQGGNGQLLNTQVDINAAF</sequence>
<accession>A0AAV7UHN3</accession>
<protein>
    <submittedName>
        <fullName evidence="1">Uncharacterized protein</fullName>
    </submittedName>
</protein>
<comment type="caution">
    <text evidence="1">The sequence shown here is derived from an EMBL/GenBank/DDBJ whole genome shotgun (WGS) entry which is preliminary data.</text>
</comment>
<dbReference type="AlphaFoldDB" id="A0AAV7UHN3"/>
<evidence type="ECO:0000313" key="1">
    <source>
        <dbReference type="EMBL" id="KAJ1188353.1"/>
    </source>
</evidence>
<reference evidence="1" key="1">
    <citation type="journal article" date="2022" name="bioRxiv">
        <title>Sequencing and chromosome-scale assembly of the giantPleurodeles waltlgenome.</title>
        <authorList>
            <person name="Brown T."/>
            <person name="Elewa A."/>
            <person name="Iarovenko S."/>
            <person name="Subramanian E."/>
            <person name="Araus A.J."/>
            <person name="Petzold A."/>
            <person name="Susuki M."/>
            <person name="Suzuki K.-i.T."/>
            <person name="Hayashi T."/>
            <person name="Toyoda A."/>
            <person name="Oliveira C."/>
            <person name="Osipova E."/>
            <person name="Leigh N.D."/>
            <person name="Simon A."/>
            <person name="Yun M.H."/>
        </authorList>
    </citation>
    <scope>NUCLEOTIDE SEQUENCE</scope>
    <source>
        <strain evidence="1">20211129_DDA</strain>
        <tissue evidence="1">Liver</tissue>
    </source>
</reference>
<organism evidence="1 2">
    <name type="scientific">Pleurodeles waltl</name>
    <name type="common">Iberian ribbed newt</name>
    <dbReference type="NCBI Taxonomy" id="8319"/>
    <lineage>
        <taxon>Eukaryota</taxon>
        <taxon>Metazoa</taxon>
        <taxon>Chordata</taxon>
        <taxon>Craniata</taxon>
        <taxon>Vertebrata</taxon>
        <taxon>Euteleostomi</taxon>
        <taxon>Amphibia</taxon>
        <taxon>Batrachia</taxon>
        <taxon>Caudata</taxon>
        <taxon>Salamandroidea</taxon>
        <taxon>Salamandridae</taxon>
        <taxon>Pleurodelinae</taxon>
        <taxon>Pleurodeles</taxon>
    </lineage>
</organism>
<dbReference type="EMBL" id="JANPWB010000005">
    <property type="protein sequence ID" value="KAJ1188353.1"/>
    <property type="molecule type" value="Genomic_DNA"/>
</dbReference>